<dbReference type="InterPro" id="IPR003819">
    <property type="entry name" value="TauD/TfdA-like"/>
</dbReference>
<dbReference type="VEuPathDB" id="FungiDB:SAPIO_CDS4974"/>
<dbReference type="HOGENOM" id="CLU_041041_0_0_1"/>
<dbReference type="GeneID" id="27724046"/>
<evidence type="ECO:0000313" key="4">
    <source>
        <dbReference type="EMBL" id="KEZ43100.1"/>
    </source>
</evidence>
<evidence type="ECO:0000256" key="1">
    <source>
        <dbReference type="ARBA" id="ARBA00023002"/>
    </source>
</evidence>
<feature type="domain" description="TauD/TfdA-like" evidence="3">
    <location>
        <begin position="124"/>
        <end position="383"/>
    </location>
</feature>
<dbReference type="GO" id="GO:0016491">
    <property type="term" value="F:oxidoreductase activity"/>
    <property type="evidence" value="ECO:0007669"/>
    <property type="project" value="UniProtKB-KW"/>
</dbReference>
<dbReference type="EMBL" id="JOWA01000096">
    <property type="protein sequence ID" value="KEZ43100.1"/>
    <property type="molecule type" value="Genomic_DNA"/>
</dbReference>
<dbReference type="PANTHER" id="PTHR10696">
    <property type="entry name" value="GAMMA-BUTYROBETAINE HYDROXYLASE-RELATED"/>
    <property type="match status" value="1"/>
</dbReference>
<accession>A0A084G6Y8</accession>
<keyword evidence="1" id="KW-0560">Oxidoreductase</keyword>
<feature type="region of interest" description="Disordered" evidence="2">
    <location>
        <begin position="25"/>
        <end position="49"/>
    </location>
</feature>
<dbReference type="PANTHER" id="PTHR10696:SF54">
    <property type="entry name" value="FAMILY OXIDOREDUCTASE, PUTATIVE (AFU_ORTHOLOGUE AFUA_4G13850)-RELATED"/>
    <property type="match status" value="1"/>
</dbReference>
<dbReference type="InterPro" id="IPR050411">
    <property type="entry name" value="AlphaKG_dependent_hydroxylases"/>
</dbReference>
<dbReference type="SUPFAM" id="SSF51197">
    <property type="entry name" value="Clavaminate synthase-like"/>
    <property type="match status" value="1"/>
</dbReference>
<keyword evidence="5" id="KW-1185">Reference proteome</keyword>
<dbReference type="InterPro" id="IPR042098">
    <property type="entry name" value="TauD-like_sf"/>
</dbReference>
<protein>
    <recommendedName>
        <fullName evidence="3">TauD/TfdA-like domain-containing protein</fullName>
    </recommendedName>
</protein>
<dbReference type="KEGG" id="sapo:SAPIO_CDS4974"/>
<evidence type="ECO:0000313" key="5">
    <source>
        <dbReference type="Proteomes" id="UP000028545"/>
    </source>
</evidence>
<organism evidence="4 5">
    <name type="scientific">Pseudallescheria apiosperma</name>
    <name type="common">Scedosporium apiospermum</name>
    <dbReference type="NCBI Taxonomy" id="563466"/>
    <lineage>
        <taxon>Eukaryota</taxon>
        <taxon>Fungi</taxon>
        <taxon>Dikarya</taxon>
        <taxon>Ascomycota</taxon>
        <taxon>Pezizomycotina</taxon>
        <taxon>Sordariomycetes</taxon>
        <taxon>Hypocreomycetidae</taxon>
        <taxon>Microascales</taxon>
        <taxon>Microascaceae</taxon>
        <taxon>Scedosporium</taxon>
    </lineage>
</organism>
<evidence type="ECO:0000259" key="3">
    <source>
        <dbReference type="Pfam" id="PF02668"/>
    </source>
</evidence>
<name>A0A084G6Y8_PSEDA</name>
<dbReference type="AlphaFoldDB" id="A0A084G6Y8"/>
<comment type="caution">
    <text evidence="4">The sequence shown here is derived from an EMBL/GenBank/DDBJ whole genome shotgun (WGS) entry which is preliminary data.</text>
</comment>
<dbReference type="OrthoDB" id="272271at2759"/>
<dbReference type="Gene3D" id="3.60.130.10">
    <property type="entry name" value="Clavaminate synthase-like"/>
    <property type="match status" value="1"/>
</dbReference>
<dbReference type="RefSeq" id="XP_016642899.1">
    <property type="nucleotide sequence ID" value="XM_016787397.1"/>
</dbReference>
<dbReference type="Proteomes" id="UP000028545">
    <property type="component" value="Unassembled WGS sequence"/>
</dbReference>
<sequence length="384" mass="43083">MVENLGQPSKVHYMARRALNLFSRKTEDAQQARSRGSEAPTHASPAAITYTPDSEKYQSRAAARLRDGSLESTLPKGFPAELAGDLVWDGETLAQTYNWTFVLNVDQLEEIEAGLRYFQTLNLPLGRISAETFPLATLRPELRRLSNELHNGHGFFVIRGIPVDKYTREENIAIFTALSYHIAPQRGRQDGLFQGKPATVVLTHVTNLKTSLNEHMIASPAYTTDKQVFHTDAGDIVALMALETAEEGGASKIVSTWRIYNELAKTRPDLVKILSEDWAVEVFGNRGRWFVSRPILYHQPATRSTPERVALQYSRRQFVGFGALPRSSKIPPITEAQAEALDALHFLGEKFCVSTGFEKGDIQYINNMALFHARDAYRDSDTRK</sequence>
<dbReference type="OMA" id="HNEELAW"/>
<reference evidence="4 5" key="1">
    <citation type="journal article" date="2014" name="Genome Announc.">
        <title>Draft genome sequence of the pathogenic fungus Scedosporium apiospermum.</title>
        <authorList>
            <person name="Vandeputte P."/>
            <person name="Ghamrawi S."/>
            <person name="Rechenmann M."/>
            <person name="Iltis A."/>
            <person name="Giraud S."/>
            <person name="Fleury M."/>
            <person name="Thornton C."/>
            <person name="Delhaes L."/>
            <person name="Meyer W."/>
            <person name="Papon N."/>
            <person name="Bouchara J.P."/>
        </authorList>
    </citation>
    <scope>NUCLEOTIDE SEQUENCE [LARGE SCALE GENOMIC DNA]</scope>
    <source>
        <strain evidence="4 5">IHEM 14462</strain>
    </source>
</reference>
<gene>
    <name evidence="4" type="ORF">SAPIO_CDS4974</name>
</gene>
<evidence type="ECO:0000256" key="2">
    <source>
        <dbReference type="SAM" id="MobiDB-lite"/>
    </source>
</evidence>
<dbReference type="Pfam" id="PF02668">
    <property type="entry name" value="TauD"/>
    <property type="match status" value="1"/>
</dbReference>
<proteinExistence type="predicted"/>